<evidence type="ECO:0000313" key="2">
    <source>
        <dbReference type="Proteomes" id="UP000603453"/>
    </source>
</evidence>
<organism evidence="1 2">
    <name type="scientific">Mucor saturninus</name>
    <dbReference type="NCBI Taxonomy" id="64648"/>
    <lineage>
        <taxon>Eukaryota</taxon>
        <taxon>Fungi</taxon>
        <taxon>Fungi incertae sedis</taxon>
        <taxon>Mucoromycota</taxon>
        <taxon>Mucoromycotina</taxon>
        <taxon>Mucoromycetes</taxon>
        <taxon>Mucorales</taxon>
        <taxon>Mucorineae</taxon>
        <taxon>Mucoraceae</taxon>
        <taxon>Mucor</taxon>
    </lineage>
</organism>
<dbReference type="SUPFAM" id="SSF53067">
    <property type="entry name" value="Actin-like ATPase domain"/>
    <property type="match status" value="2"/>
</dbReference>
<dbReference type="PANTHER" id="PTHR14187">
    <property type="entry name" value="ALPHA KINASE/ELONGATION FACTOR 2 KINASE"/>
    <property type="match status" value="1"/>
</dbReference>
<gene>
    <name evidence="1" type="ORF">INT47_011810</name>
</gene>
<dbReference type="OrthoDB" id="2963168at2759"/>
<sequence>MDKWPGCTSYSQVPTRLAYLNGKLYKWGGFGTVSKASKTISLFKLHLDETKKGLIPELPYGLEIEQAISDYLKLIFEHTCTILSSRFGKAFDTIKTRFCLPVPDGWTEKARNTMRDAVIRAGIICKEDPEDRLLLVNESEAIALYCEDFLVRYNLKPGPNFLICNAGRSTVYTVVYRKTVDNNGKNSLIEFAGDGEICGSATLDTRFRNFVSDIIKLFFKNVKPLTDQELDDIVRLFELEIKPEVCHPSDPGYDEDYILIALPERFDETEYDEEKDKIFVKEAQLCIYPEVILSEIFDPVINQVISLIDAQLEIIDRKLDTIFLVGGLGQSAYLLDRIKDTFAAEVALICAPARGELAIVRGAVLMGLDPQFVKQRVIHRTYGYECSLEFDKALDPEGLRAVDQNGEVYCNNRFRSYVLKGEIRDVDYYVDVSFKCYYSKNPVLQLYAYDGNPDHLPRYTTDDATKKVTEFEIKLPKLPGKGPNDTVVINAKLYLYQTEIKLEVEIENIKKIYTGYHKKVDNMPFIGEI</sequence>
<name>A0A8H7RCA3_9FUNG</name>
<dbReference type="EMBL" id="JAEPRD010000023">
    <property type="protein sequence ID" value="KAG2207690.1"/>
    <property type="molecule type" value="Genomic_DNA"/>
</dbReference>
<dbReference type="Gene3D" id="3.30.420.40">
    <property type="match status" value="1"/>
</dbReference>
<dbReference type="Proteomes" id="UP000603453">
    <property type="component" value="Unassembled WGS sequence"/>
</dbReference>
<dbReference type="InterPro" id="IPR043129">
    <property type="entry name" value="ATPase_NBD"/>
</dbReference>
<comment type="caution">
    <text evidence="1">The sequence shown here is derived from an EMBL/GenBank/DDBJ whole genome shotgun (WGS) entry which is preliminary data.</text>
</comment>
<keyword evidence="2" id="KW-1185">Reference proteome</keyword>
<accession>A0A8H7RCA3</accession>
<dbReference type="CDD" id="cd10170">
    <property type="entry name" value="ASKHA_NBD_HSP70"/>
    <property type="match status" value="1"/>
</dbReference>
<proteinExistence type="predicted"/>
<evidence type="ECO:0000313" key="1">
    <source>
        <dbReference type="EMBL" id="KAG2207690.1"/>
    </source>
</evidence>
<feature type="non-terminal residue" evidence="1">
    <location>
        <position position="1"/>
    </location>
</feature>
<dbReference type="PANTHER" id="PTHR14187:SF5">
    <property type="entry name" value="HEAT SHOCK 70 KDA PROTEIN 12A"/>
    <property type="match status" value="1"/>
</dbReference>
<dbReference type="AlphaFoldDB" id="A0A8H7RCA3"/>
<protein>
    <submittedName>
        <fullName evidence="1">Uncharacterized protein</fullName>
    </submittedName>
</protein>
<reference evidence="1" key="1">
    <citation type="submission" date="2020-12" db="EMBL/GenBank/DDBJ databases">
        <title>Metabolic potential, ecology and presence of endohyphal bacteria is reflected in genomic diversity of Mucoromycotina.</title>
        <authorList>
            <person name="Muszewska A."/>
            <person name="Okrasinska A."/>
            <person name="Steczkiewicz K."/>
            <person name="Drgas O."/>
            <person name="Orlowska M."/>
            <person name="Perlinska-Lenart U."/>
            <person name="Aleksandrzak-Piekarczyk T."/>
            <person name="Szatraj K."/>
            <person name="Zielenkiewicz U."/>
            <person name="Pilsyk S."/>
            <person name="Malc E."/>
            <person name="Mieczkowski P."/>
            <person name="Kruszewska J.S."/>
            <person name="Biernat P."/>
            <person name="Pawlowska J."/>
        </authorList>
    </citation>
    <scope>NUCLEOTIDE SEQUENCE</scope>
    <source>
        <strain evidence="1">WA0000017839</strain>
    </source>
</reference>